<dbReference type="InterPro" id="IPR001858">
    <property type="entry name" value="Phosphatidylethanolamine-bd_CS"/>
</dbReference>
<evidence type="ECO:0000313" key="2">
    <source>
        <dbReference type="EMBL" id="KRT84523.1"/>
    </source>
</evidence>
<comment type="similarity">
    <text evidence="1">Belongs to the phosphatidylethanolamine-binding protein family.</text>
</comment>
<feature type="non-terminal residue" evidence="2">
    <location>
        <position position="1"/>
    </location>
</feature>
<organism evidence="2 3">
    <name type="scientific">Oryctes borbonicus</name>
    <dbReference type="NCBI Taxonomy" id="1629725"/>
    <lineage>
        <taxon>Eukaryota</taxon>
        <taxon>Metazoa</taxon>
        <taxon>Ecdysozoa</taxon>
        <taxon>Arthropoda</taxon>
        <taxon>Hexapoda</taxon>
        <taxon>Insecta</taxon>
        <taxon>Pterygota</taxon>
        <taxon>Neoptera</taxon>
        <taxon>Endopterygota</taxon>
        <taxon>Coleoptera</taxon>
        <taxon>Polyphaga</taxon>
        <taxon>Scarabaeiformia</taxon>
        <taxon>Scarabaeidae</taxon>
        <taxon>Dynastinae</taxon>
        <taxon>Oryctes</taxon>
    </lineage>
</organism>
<evidence type="ECO:0008006" key="4">
    <source>
        <dbReference type="Google" id="ProtNLM"/>
    </source>
</evidence>
<name>A0A0T6BBE4_9SCAR</name>
<proteinExistence type="inferred from homology"/>
<sequence length="175" mass="19542">HNDRSLLRPVNPINICNAKMSDRRTKLILFLLPVLAAATSKMEKQKVVPDVIDKVPAAVLDVLYANNVKVNEGKELTPTKVKDMPDVKWNADDGGFYLLVMTDPDAPSRSNPKFREWHHWLVGNIPGGNIEKGETLSEYIGAGPPKGTGLHRYVLLVYKQPGKLSFNEKKLTNRS</sequence>
<keyword evidence="3" id="KW-1185">Reference proteome</keyword>
<dbReference type="Gene3D" id="3.90.280.10">
    <property type="entry name" value="PEBP-like"/>
    <property type="match status" value="1"/>
</dbReference>
<reference evidence="2 3" key="1">
    <citation type="submission" date="2015-09" db="EMBL/GenBank/DDBJ databases">
        <title>Draft genome of the scarab beetle Oryctes borbonicus.</title>
        <authorList>
            <person name="Meyer J.M."/>
            <person name="Markov G.V."/>
            <person name="Baskaran P."/>
            <person name="Herrmann M."/>
            <person name="Sommer R.J."/>
            <person name="Roedelsperger C."/>
        </authorList>
    </citation>
    <scope>NUCLEOTIDE SEQUENCE [LARGE SCALE GENOMIC DNA]</scope>
    <source>
        <strain evidence="2">OB123</strain>
        <tissue evidence="2">Whole animal</tissue>
    </source>
</reference>
<dbReference type="CDD" id="cd00866">
    <property type="entry name" value="PEBP_euk"/>
    <property type="match status" value="1"/>
</dbReference>
<dbReference type="EMBL" id="LJIG01002417">
    <property type="protein sequence ID" value="KRT84523.1"/>
    <property type="molecule type" value="Genomic_DNA"/>
</dbReference>
<evidence type="ECO:0000256" key="1">
    <source>
        <dbReference type="ARBA" id="ARBA00007091"/>
    </source>
</evidence>
<evidence type="ECO:0000313" key="3">
    <source>
        <dbReference type="Proteomes" id="UP000051574"/>
    </source>
</evidence>
<dbReference type="InterPro" id="IPR008914">
    <property type="entry name" value="PEBP"/>
</dbReference>
<dbReference type="PANTHER" id="PTHR11362">
    <property type="entry name" value="PHOSPHATIDYLETHANOLAMINE-BINDING PROTEIN"/>
    <property type="match status" value="1"/>
</dbReference>
<dbReference type="SUPFAM" id="SSF49777">
    <property type="entry name" value="PEBP-like"/>
    <property type="match status" value="1"/>
</dbReference>
<dbReference type="InterPro" id="IPR035810">
    <property type="entry name" value="PEBP_euk"/>
</dbReference>
<gene>
    <name evidence="2" type="ORF">AMK59_1122</name>
</gene>
<dbReference type="Pfam" id="PF01161">
    <property type="entry name" value="PBP"/>
    <property type="match status" value="1"/>
</dbReference>
<dbReference type="OrthoDB" id="2506647at2759"/>
<dbReference type="PANTHER" id="PTHR11362:SF147">
    <property type="entry name" value="PHOSPHATIDYLETHANOLAMINE BINDING PROTEIN"/>
    <property type="match status" value="1"/>
</dbReference>
<accession>A0A0T6BBE4</accession>
<comment type="caution">
    <text evidence="2">The sequence shown here is derived from an EMBL/GenBank/DDBJ whole genome shotgun (WGS) entry which is preliminary data.</text>
</comment>
<dbReference type="AlphaFoldDB" id="A0A0T6BBE4"/>
<dbReference type="InterPro" id="IPR036610">
    <property type="entry name" value="PEBP-like_sf"/>
</dbReference>
<dbReference type="PROSITE" id="PS01220">
    <property type="entry name" value="PBP"/>
    <property type="match status" value="1"/>
</dbReference>
<dbReference type="Proteomes" id="UP000051574">
    <property type="component" value="Unassembled WGS sequence"/>
</dbReference>
<feature type="non-terminal residue" evidence="2">
    <location>
        <position position="175"/>
    </location>
</feature>
<protein>
    <recommendedName>
        <fullName evidence="4">Phosphatidylethanolamine-binding protein</fullName>
    </recommendedName>
</protein>